<comment type="caution">
    <text evidence="9">The sequence shown here is derived from an EMBL/GenBank/DDBJ whole genome shotgun (WGS) entry which is preliminary data.</text>
</comment>
<dbReference type="InterPro" id="IPR029044">
    <property type="entry name" value="Nucleotide-diphossugar_trans"/>
</dbReference>
<dbReference type="InterPro" id="IPR036412">
    <property type="entry name" value="HAD-like_sf"/>
</dbReference>
<evidence type="ECO:0000256" key="6">
    <source>
        <dbReference type="ARBA" id="ARBA00023277"/>
    </source>
</evidence>
<dbReference type="InterPro" id="IPR006549">
    <property type="entry name" value="HAD-SF_hydro_IIIA"/>
</dbReference>
<dbReference type="InterPro" id="IPR023214">
    <property type="entry name" value="HAD_sf"/>
</dbReference>
<dbReference type="SUPFAM" id="SSF53448">
    <property type="entry name" value="Nucleotide-diphospho-sugar transferases"/>
    <property type="match status" value="1"/>
</dbReference>
<dbReference type="GO" id="GO:0005975">
    <property type="term" value="P:carbohydrate metabolic process"/>
    <property type="evidence" value="ECO:0007669"/>
    <property type="project" value="InterPro"/>
</dbReference>
<dbReference type="SUPFAM" id="SSF56784">
    <property type="entry name" value="HAD-like"/>
    <property type="match status" value="1"/>
</dbReference>
<sequence>MGSRNGAVTVVIPTTGRDSLAALLRALDTATGPPPAEILVVDDRPAGQPLPLPATRLAVRVLRSGGRGPAAARNTGWRAARTEWVAFLDDDVLPDDDWPSAIADDLTGLDDDVAASVGRIVVPLPRERRPTDDERDTLALIRSRWITADMAYRRAVLVEAGGFDERFPRAYREDADLALRVRKAGYAIAEGARTTNHPPRNGDFWASVRRQRGNADNALMRRKHGPGWRAKAGEGGGRLGRHALTTLAGAAGVGLLAMGRTGPAAMACGMWAGLTTQFAGRRVADGPRTPAEIARMAVTSAVIPPVACAHRLRGELAASRHSAVLFDRDDTLIEDVPYLDDPEKVRPMPGAEQALDLLREAGVLVGVVSNQSGVARGHITREELWAVNERVDELLGPFHAWQLCPHAPDDGCACRKPKPGLVLRAAGALGVRPRRCVVIGDIGADVAAAAAAGAQAVLVPTARTMPGEIAESRRDAHVAADLPSAARLAMELL</sequence>
<dbReference type="GO" id="GO:0046872">
    <property type="term" value="F:metal ion binding"/>
    <property type="evidence" value="ECO:0007669"/>
    <property type="project" value="UniProtKB-KW"/>
</dbReference>
<evidence type="ECO:0000256" key="2">
    <source>
        <dbReference type="ARBA" id="ARBA00005628"/>
    </source>
</evidence>
<keyword evidence="4" id="KW-0479">Metal-binding</keyword>
<keyword evidence="10" id="KW-1185">Reference proteome</keyword>
<gene>
    <name evidence="9" type="ORF">FHU38_003749</name>
</gene>
<dbReference type="NCBIfam" id="TIGR01656">
    <property type="entry name" value="Histidinol-ppas"/>
    <property type="match status" value="1"/>
</dbReference>
<evidence type="ECO:0000259" key="8">
    <source>
        <dbReference type="Pfam" id="PF00535"/>
    </source>
</evidence>
<comment type="similarity">
    <text evidence="2">Belongs to the GmhB family.</text>
</comment>
<dbReference type="GO" id="GO:0016791">
    <property type="term" value="F:phosphatase activity"/>
    <property type="evidence" value="ECO:0007669"/>
    <property type="project" value="InterPro"/>
</dbReference>
<dbReference type="InterPro" id="IPR006439">
    <property type="entry name" value="HAD-SF_hydro_IA"/>
</dbReference>
<evidence type="ECO:0000256" key="4">
    <source>
        <dbReference type="ARBA" id="ARBA00022723"/>
    </source>
</evidence>
<evidence type="ECO:0000256" key="3">
    <source>
        <dbReference type="ARBA" id="ARBA00022490"/>
    </source>
</evidence>
<keyword evidence="3" id="KW-0963">Cytoplasm</keyword>
<organism evidence="9 10">
    <name type="scientific">Saccharomonospora amisosensis</name>
    <dbReference type="NCBI Taxonomy" id="1128677"/>
    <lineage>
        <taxon>Bacteria</taxon>
        <taxon>Bacillati</taxon>
        <taxon>Actinomycetota</taxon>
        <taxon>Actinomycetes</taxon>
        <taxon>Pseudonocardiales</taxon>
        <taxon>Pseudonocardiaceae</taxon>
        <taxon>Saccharomonospora</taxon>
    </lineage>
</organism>
<dbReference type="InterPro" id="IPR004446">
    <property type="entry name" value="Heptose_bisP_phosphatase"/>
</dbReference>
<dbReference type="Pfam" id="PF00535">
    <property type="entry name" value="Glycos_transf_2"/>
    <property type="match status" value="1"/>
</dbReference>
<dbReference type="Gene3D" id="3.40.50.1000">
    <property type="entry name" value="HAD superfamily/HAD-like"/>
    <property type="match status" value="1"/>
</dbReference>
<dbReference type="EMBL" id="JAAOYM010000001">
    <property type="protein sequence ID" value="NIJ13405.1"/>
    <property type="molecule type" value="Genomic_DNA"/>
</dbReference>
<evidence type="ECO:0000256" key="7">
    <source>
        <dbReference type="ARBA" id="ARBA00031828"/>
    </source>
</evidence>
<dbReference type="NCBIfam" id="TIGR01509">
    <property type="entry name" value="HAD-SF-IA-v3"/>
    <property type="match status" value="1"/>
</dbReference>
<dbReference type="AlphaFoldDB" id="A0A7X5ZSJ3"/>
<accession>A0A7X5ZSJ3</accession>
<evidence type="ECO:0000313" key="10">
    <source>
        <dbReference type="Proteomes" id="UP000545493"/>
    </source>
</evidence>
<evidence type="ECO:0000313" key="9">
    <source>
        <dbReference type="EMBL" id="NIJ13405.1"/>
    </source>
</evidence>
<dbReference type="Gene3D" id="3.90.550.10">
    <property type="entry name" value="Spore Coat Polysaccharide Biosynthesis Protein SpsA, Chain A"/>
    <property type="match status" value="1"/>
</dbReference>
<dbReference type="RefSeq" id="WP_167173162.1">
    <property type="nucleotide sequence ID" value="NZ_JAAOYM010000001.1"/>
</dbReference>
<dbReference type="InterPro" id="IPR001173">
    <property type="entry name" value="Glyco_trans_2-like"/>
</dbReference>
<keyword evidence="5" id="KW-0378">Hydrolase</keyword>
<comment type="subcellular location">
    <subcellularLocation>
        <location evidence="1">Cytoplasm</location>
    </subcellularLocation>
</comment>
<dbReference type="InterPro" id="IPR006543">
    <property type="entry name" value="Histidinol-phos"/>
</dbReference>
<dbReference type="Pfam" id="PF13242">
    <property type="entry name" value="Hydrolase_like"/>
    <property type="match status" value="1"/>
</dbReference>
<protein>
    <recommendedName>
        <fullName evidence="7">D,D-heptose 1,7-bisphosphate phosphatase</fullName>
    </recommendedName>
</protein>
<dbReference type="Proteomes" id="UP000545493">
    <property type="component" value="Unassembled WGS sequence"/>
</dbReference>
<dbReference type="NCBIfam" id="TIGR01662">
    <property type="entry name" value="HAD-SF-IIIA"/>
    <property type="match status" value="1"/>
</dbReference>
<dbReference type="GO" id="GO:0005737">
    <property type="term" value="C:cytoplasm"/>
    <property type="evidence" value="ECO:0007669"/>
    <property type="project" value="UniProtKB-SubCell"/>
</dbReference>
<proteinExistence type="inferred from homology"/>
<dbReference type="PANTHER" id="PTHR42891">
    <property type="entry name" value="D-GLYCERO-BETA-D-MANNO-HEPTOSE-1,7-BISPHOSPHATE 7-PHOSPHATASE"/>
    <property type="match status" value="1"/>
</dbReference>
<reference evidence="9 10" key="1">
    <citation type="submission" date="2020-03" db="EMBL/GenBank/DDBJ databases">
        <title>Sequencing the genomes of 1000 actinobacteria strains.</title>
        <authorList>
            <person name="Klenk H.-P."/>
        </authorList>
    </citation>
    <scope>NUCLEOTIDE SEQUENCE [LARGE SCALE GENOMIC DNA]</scope>
    <source>
        <strain evidence="9 10">DSM 45685</strain>
    </source>
</reference>
<name>A0A7X5ZSJ3_9PSEU</name>
<evidence type="ECO:0000256" key="5">
    <source>
        <dbReference type="ARBA" id="ARBA00022801"/>
    </source>
</evidence>
<feature type="domain" description="Glycosyltransferase 2-like" evidence="8">
    <location>
        <begin position="9"/>
        <end position="122"/>
    </location>
</feature>
<dbReference type="PANTHER" id="PTHR42891:SF1">
    <property type="entry name" value="D-GLYCERO-BETA-D-MANNO-HEPTOSE-1,7-BISPHOSPHATE 7-PHOSPHATASE"/>
    <property type="match status" value="1"/>
</dbReference>
<keyword evidence="6" id="KW-0119">Carbohydrate metabolism</keyword>
<evidence type="ECO:0000256" key="1">
    <source>
        <dbReference type="ARBA" id="ARBA00004496"/>
    </source>
</evidence>